<keyword evidence="3" id="KW-1185">Reference proteome</keyword>
<dbReference type="eggNOG" id="KOG0017">
    <property type="taxonomic scope" value="Eukaryota"/>
</dbReference>
<dbReference type="SUPFAM" id="SSF54160">
    <property type="entry name" value="Chromo domain-like"/>
    <property type="match status" value="1"/>
</dbReference>
<evidence type="ECO:0000313" key="3">
    <source>
        <dbReference type="Proteomes" id="UP000006514"/>
    </source>
</evidence>
<feature type="region of interest" description="Disordered" evidence="1">
    <location>
        <begin position="105"/>
        <end position="127"/>
    </location>
</feature>
<dbReference type="InterPro" id="IPR016197">
    <property type="entry name" value="Chromo-like_dom_sf"/>
</dbReference>
<dbReference type="OrthoDB" id="3158924at2759"/>
<reference evidence="3" key="1">
    <citation type="journal article" date="2012" name="Science">
        <title>The Paleozoic origin of enzymatic lignin decomposition reconstructed from 31 fungal genomes.</title>
        <authorList>
            <person name="Floudas D."/>
            <person name="Binder M."/>
            <person name="Riley R."/>
            <person name="Barry K."/>
            <person name="Blanchette R.A."/>
            <person name="Henrissat B."/>
            <person name="Martinez A.T."/>
            <person name="Otillar R."/>
            <person name="Spatafora J.W."/>
            <person name="Yadav J.S."/>
            <person name="Aerts A."/>
            <person name="Benoit I."/>
            <person name="Boyd A."/>
            <person name="Carlson A."/>
            <person name="Copeland A."/>
            <person name="Coutinho P.M."/>
            <person name="de Vries R.P."/>
            <person name="Ferreira P."/>
            <person name="Findley K."/>
            <person name="Foster B."/>
            <person name="Gaskell J."/>
            <person name="Glotzer D."/>
            <person name="Gorecki P."/>
            <person name="Heitman J."/>
            <person name="Hesse C."/>
            <person name="Hori C."/>
            <person name="Igarashi K."/>
            <person name="Jurgens J.A."/>
            <person name="Kallen N."/>
            <person name="Kersten P."/>
            <person name="Kohler A."/>
            <person name="Kuees U."/>
            <person name="Kumar T.K.A."/>
            <person name="Kuo A."/>
            <person name="LaButti K."/>
            <person name="Larrondo L.F."/>
            <person name="Lindquist E."/>
            <person name="Ling A."/>
            <person name="Lombard V."/>
            <person name="Lucas S."/>
            <person name="Lundell T."/>
            <person name="Martin R."/>
            <person name="McLaughlin D.J."/>
            <person name="Morgenstern I."/>
            <person name="Morin E."/>
            <person name="Murat C."/>
            <person name="Nagy L.G."/>
            <person name="Nolan M."/>
            <person name="Ohm R.A."/>
            <person name="Patyshakuliyeva A."/>
            <person name="Rokas A."/>
            <person name="Ruiz-Duenas F.J."/>
            <person name="Sabat G."/>
            <person name="Salamov A."/>
            <person name="Samejima M."/>
            <person name="Schmutz J."/>
            <person name="Slot J.C."/>
            <person name="St John F."/>
            <person name="Stenlid J."/>
            <person name="Sun H."/>
            <person name="Sun S."/>
            <person name="Syed K."/>
            <person name="Tsang A."/>
            <person name="Wiebenga A."/>
            <person name="Young D."/>
            <person name="Pisabarro A."/>
            <person name="Eastwood D.C."/>
            <person name="Martin F."/>
            <person name="Cullen D."/>
            <person name="Grigoriev I.V."/>
            <person name="Hibbett D.S."/>
        </authorList>
    </citation>
    <scope>NUCLEOTIDE SEQUENCE [LARGE SCALE GENOMIC DNA]</scope>
    <source>
        <strain evidence="3">TFB10046</strain>
    </source>
</reference>
<sequence>AAYILELPPELVKRKLHPTFHVSLLREYVESDDSKFPDRRLDDVLSLGEETFEKTVNEIVGYQWADGKPVFLVNWSDGLTTQEHYQTVVHLQAFDEFCDARGINPKRKLREPRPRRRQPAARRVHQP</sequence>
<protein>
    <recommendedName>
        <fullName evidence="4">Chromo domain-containing protein</fullName>
    </recommendedName>
</protein>
<dbReference type="EMBL" id="JH688074">
    <property type="protein sequence ID" value="EJD33821.1"/>
    <property type="molecule type" value="Genomic_DNA"/>
</dbReference>
<feature type="non-terminal residue" evidence="2">
    <location>
        <position position="127"/>
    </location>
</feature>
<dbReference type="Proteomes" id="UP000006514">
    <property type="component" value="Unassembled WGS sequence"/>
</dbReference>
<dbReference type="AlphaFoldDB" id="J0CU06"/>
<name>J0CU06_AURST</name>
<dbReference type="InParanoid" id="J0CU06"/>
<proteinExistence type="predicted"/>
<dbReference type="KEGG" id="adl:AURDEDRAFT_31992"/>
<gene>
    <name evidence="2" type="ORF">AURDEDRAFT_31992</name>
</gene>
<evidence type="ECO:0008006" key="4">
    <source>
        <dbReference type="Google" id="ProtNLM"/>
    </source>
</evidence>
<evidence type="ECO:0000313" key="2">
    <source>
        <dbReference type="EMBL" id="EJD33821.1"/>
    </source>
</evidence>
<organism evidence="2 3">
    <name type="scientific">Auricularia subglabra (strain TFB-10046 / SS5)</name>
    <name type="common">White-rot fungus</name>
    <name type="synonym">Auricularia delicata (strain TFB10046)</name>
    <dbReference type="NCBI Taxonomy" id="717982"/>
    <lineage>
        <taxon>Eukaryota</taxon>
        <taxon>Fungi</taxon>
        <taxon>Dikarya</taxon>
        <taxon>Basidiomycota</taxon>
        <taxon>Agaricomycotina</taxon>
        <taxon>Agaricomycetes</taxon>
        <taxon>Auriculariales</taxon>
        <taxon>Auriculariaceae</taxon>
        <taxon>Auricularia</taxon>
    </lineage>
</organism>
<feature type="non-terminal residue" evidence="2">
    <location>
        <position position="1"/>
    </location>
</feature>
<accession>J0CU06</accession>
<evidence type="ECO:0000256" key="1">
    <source>
        <dbReference type="SAM" id="MobiDB-lite"/>
    </source>
</evidence>